<name>A0A6A5T119_9PLEO</name>
<dbReference type="PANTHER" id="PTHR38790:SF4">
    <property type="entry name" value="2EXR DOMAIN-CONTAINING PROTEIN"/>
    <property type="match status" value="1"/>
</dbReference>
<evidence type="ECO:0000313" key="2">
    <source>
        <dbReference type="EMBL" id="KAF1946243.1"/>
    </source>
</evidence>
<dbReference type="EMBL" id="ML976004">
    <property type="protein sequence ID" value="KAF1946243.1"/>
    <property type="molecule type" value="Genomic_DNA"/>
</dbReference>
<sequence>MSSVPWETPSVPDPATESETTTPGKSNAELEAISAQNQLASPFFRLPAEVRNLIFHHAFGDNEIYAMPSGMCKFVCMGRPDNQFAWNLKSIAQIMALHLALICRQILFEVGPYLAFDSNSLGFTMPECFKLLMESLISEQKKRIEVVTFNHVYERG</sequence>
<protein>
    <submittedName>
        <fullName evidence="2">Uncharacterized protein</fullName>
    </submittedName>
</protein>
<reference evidence="2" key="1">
    <citation type="journal article" date="2020" name="Stud. Mycol.">
        <title>101 Dothideomycetes genomes: a test case for predicting lifestyles and emergence of pathogens.</title>
        <authorList>
            <person name="Haridas S."/>
            <person name="Albert R."/>
            <person name="Binder M."/>
            <person name="Bloem J."/>
            <person name="Labutti K."/>
            <person name="Salamov A."/>
            <person name="Andreopoulos B."/>
            <person name="Baker S."/>
            <person name="Barry K."/>
            <person name="Bills G."/>
            <person name="Bluhm B."/>
            <person name="Cannon C."/>
            <person name="Castanera R."/>
            <person name="Culley D."/>
            <person name="Daum C."/>
            <person name="Ezra D."/>
            <person name="Gonzalez J."/>
            <person name="Henrissat B."/>
            <person name="Kuo A."/>
            <person name="Liang C."/>
            <person name="Lipzen A."/>
            <person name="Lutzoni F."/>
            <person name="Magnuson J."/>
            <person name="Mondo S."/>
            <person name="Nolan M."/>
            <person name="Ohm R."/>
            <person name="Pangilinan J."/>
            <person name="Park H.-J."/>
            <person name="Ramirez L."/>
            <person name="Alfaro M."/>
            <person name="Sun H."/>
            <person name="Tritt A."/>
            <person name="Yoshinaga Y."/>
            <person name="Zwiers L.-H."/>
            <person name="Turgeon B."/>
            <person name="Goodwin S."/>
            <person name="Spatafora J."/>
            <person name="Crous P."/>
            <person name="Grigoriev I."/>
        </authorList>
    </citation>
    <scope>NUCLEOTIDE SEQUENCE</scope>
    <source>
        <strain evidence="2">CBS 161.51</strain>
    </source>
</reference>
<organism evidence="2 3">
    <name type="scientific">Clathrospora elynae</name>
    <dbReference type="NCBI Taxonomy" id="706981"/>
    <lineage>
        <taxon>Eukaryota</taxon>
        <taxon>Fungi</taxon>
        <taxon>Dikarya</taxon>
        <taxon>Ascomycota</taxon>
        <taxon>Pezizomycotina</taxon>
        <taxon>Dothideomycetes</taxon>
        <taxon>Pleosporomycetidae</taxon>
        <taxon>Pleosporales</taxon>
        <taxon>Diademaceae</taxon>
        <taxon>Clathrospora</taxon>
    </lineage>
</organism>
<keyword evidence="3" id="KW-1185">Reference proteome</keyword>
<gene>
    <name evidence="2" type="ORF">EJ02DRAFT_450687</name>
</gene>
<evidence type="ECO:0000313" key="3">
    <source>
        <dbReference type="Proteomes" id="UP000800038"/>
    </source>
</evidence>
<dbReference type="OrthoDB" id="3793866at2759"/>
<dbReference type="PANTHER" id="PTHR38790">
    <property type="entry name" value="2EXR DOMAIN-CONTAINING PROTEIN-RELATED"/>
    <property type="match status" value="1"/>
</dbReference>
<accession>A0A6A5T119</accession>
<dbReference type="Proteomes" id="UP000800038">
    <property type="component" value="Unassembled WGS sequence"/>
</dbReference>
<proteinExistence type="predicted"/>
<evidence type="ECO:0000256" key="1">
    <source>
        <dbReference type="SAM" id="MobiDB-lite"/>
    </source>
</evidence>
<feature type="region of interest" description="Disordered" evidence="1">
    <location>
        <begin position="1"/>
        <end position="25"/>
    </location>
</feature>
<dbReference type="AlphaFoldDB" id="A0A6A5T119"/>